<accession>A0ABN9UKG5</accession>
<feature type="region of interest" description="Disordered" evidence="1">
    <location>
        <begin position="144"/>
        <end position="181"/>
    </location>
</feature>
<comment type="caution">
    <text evidence="2">The sequence shown here is derived from an EMBL/GenBank/DDBJ whole genome shotgun (WGS) entry which is preliminary data.</text>
</comment>
<evidence type="ECO:0000313" key="2">
    <source>
        <dbReference type="EMBL" id="CAK0860318.1"/>
    </source>
</evidence>
<reference evidence="2" key="1">
    <citation type="submission" date="2023-10" db="EMBL/GenBank/DDBJ databases">
        <authorList>
            <person name="Chen Y."/>
            <person name="Shah S."/>
            <person name="Dougan E. K."/>
            <person name="Thang M."/>
            <person name="Chan C."/>
        </authorList>
    </citation>
    <scope>NUCLEOTIDE SEQUENCE [LARGE SCALE GENOMIC DNA]</scope>
</reference>
<organism evidence="2 3">
    <name type="scientific">Prorocentrum cordatum</name>
    <dbReference type="NCBI Taxonomy" id="2364126"/>
    <lineage>
        <taxon>Eukaryota</taxon>
        <taxon>Sar</taxon>
        <taxon>Alveolata</taxon>
        <taxon>Dinophyceae</taxon>
        <taxon>Prorocentrales</taxon>
        <taxon>Prorocentraceae</taxon>
        <taxon>Prorocentrum</taxon>
    </lineage>
</organism>
<keyword evidence="3" id="KW-1185">Reference proteome</keyword>
<proteinExistence type="predicted"/>
<evidence type="ECO:0000313" key="3">
    <source>
        <dbReference type="Proteomes" id="UP001189429"/>
    </source>
</evidence>
<dbReference type="Proteomes" id="UP001189429">
    <property type="component" value="Unassembled WGS sequence"/>
</dbReference>
<feature type="compositionally biased region" description="Basic and acidic residues" evidence="1">
    <location>
        <begin position="159"/>
        <end position="168"/>
    </location>
</feature>
<gene>
    <name evidence="2" type="ORF">PCOR1329_LOCUS49323</name>
</gene>
<evidence type="ECO:0000256" key="1">
    <source>
        <dbReference type="SAM" id="MobiDB-lite"/>
    </source>
</evidence>
<name>A0ABN9UKG5_9DINO</name>
<sequence>MAKILRVLSAHQLAPNATALVWAPGPSAPRACEAGRGGAPARGRARWLAPRRHLRRPTSAWTRSASCQVGMDLRADFVVCPRSFDEKLSRLCAQAAQTHGINFTTIHNDLGLPVKVEDCLLRNIEKIYWGWNNMNLRGSAHPAALQFGPRRGGAHPRASGREGGERHGQGRGRRARRRGEEAHLWLLGRTSS</sequence>
<dbReference type="EMBL" id="CAUYUJ010015966">
    <property type="protein sequence ID" value="CAK0860318.1"/>
    <property type="molecule type" value="Genomic_DNA"/>
</dbReference>
<protein>
    <submittedName>
        <fullName evidence="2">Uncharacterized protein</fullName>
    </submittedName>
</protein>